<dbReference type="InterPro" id="IPR050466">
    <property type="entry name" value="Carboxylest/Gibb_receptor"/>
</dbReference>
<dbReference type="InterPro" id="IPR029058">
    <property type="entry name" value="AB_hydrolase_fold"/>
</dbReference>
<comment type="similarity">
    <text evidence="1">Belongs to the 'GDXG' lipolytic enzyme family.</text>
</comment>
<protein>
    <recommendedName>
        <fullName evidence="2">Alpha/beta hydrolase fold-3 domain-containing protein</fullName>
    </recommendedName>
</protein>
<dbReference type="InterPro" id="IPR013094">
    <property type="entry name" value="AB_hydrolase_3"/>
</dbReference>
<keyword evidence="4" id="KW-1185">Reference proteome</keyword>
<reference evidence="3" key="2">
    <citation type="submission" date="2023-06" db="EMBL/GenBank/DDBJ databases">
        <authorList>
            <person name="Swenson N.G."/>
            <person name="Wegrzyn J.L."/>
            <person name="Mcevoy S.L."/>
        </authorList>
    </citation>
    <scope>NUCLEOTIDE SEQUENCE</scope>
    <source>
        <strain evidence="3">NS2018</strain>
        <tissue evidence="3">Leaf</tissue>
    </source>
</reference>
<feature type="domain" description="Alpha/beta hydrolase fold-3" evidence="2">
    <location>
        <begin position="85"/>
        <end position="297"/>
    </location>
</feature>
<evidence type="ECO:0000313" key="4">
    <source>
        <dbReference type="Proteomes" id="UP001168877"/>
    </source>
</evidence>
<dbReference type="Pfam" id="PF07859">
    <property type="entry name" value="Abhydrolase_3"/>
    <property type="match status" value="1"/>
</dbReference>
<accession>A0AA39VYR3</accession>
<name>A0AA39VYR3_ACESA</name>
<evidence type="ECO:0000256" key="1">
    <source>
        <dbReference type="ARBA" id="ARBA00010515"/>
    </source>
</evidence>
<dbReference type="Gene3D" id="3.40.50.1820">
    <property type="entry name" value="alpha/beta hydrolase"/>
    <property type="match status" value="1"/>
</dbReference>
<organism evidence="3 4">
    <name type="scientific">Acer saccharum</name>
    <name type="common">Sugar maple</name>
    <dbReference type="NCBI Taxonomy" id="4024"/>
    <lineage>
        <taxon>Eukaryota</taxon>
        <taxon>Viridiplantae</taxon>
        <taxon>Streptophyta</taxon>
        <taxon>Embryophyta</taxon>
        <taxon>Tracheophyta</taxon>
        <taxon>Spermatophyta</taxon>
        <taxon>Magnoliopsida</taxon>
        <taxon>eudicotyledons</taxon>
        <taxon>Gunneridae</taxon>
        <taxon>Pentapetalae</taxon>
        <taxon>rosids</taxon>
        <taxon>malvids</taxon>
        <taxon>Sapindales</taxon>
        <taxon>Sapindaceae</taxon>
        <taxon>Hippocastanoideae</taxon>
        <taxon>Acereae</taxon>
        <taxon>Acer</taxon>
    </lineage>
</organism>
<evidence type="ECO:0000259" key="2">
    <source>
        <dbReference type="Pfam" id="PF07859"/>
    </source>
</evidence>
<proteinExistence type="inferred from homology"/>
<reference evidence="3" key="1">
    <citation type="journal article" date="2022" name="Plant J.">
        <title>Strategies of tolerance reflected in two North American maple genomes.</title>
        <authorList>
            <person name="McEvoy S.L."/>
            <person name="Sezen U.U."/>
            <person name="Trouern-Trend A."/>
            <person name="McMahon S.M."/>
            <person name="Schaberg P.G."/>
            <person name="Yang J."/>
            <person name="Wegrzyn J.L."/>
            <person name="Swenson N.G."/>
        </authorList>
    </citation>
    <scope>NUCLEOTIDE SEQUENCE</scope>
    <source>
        <strain evidence="3">NS2018</strain>
    </source>
</reference>
<dbReference type="SUPFAM" id="SSF53474">
    <property type="entry name" value="alpha/beta-Hydrolases"/>
    <property type="match status" value="1"/>
</dbReference>
<comment type="caution">
    <text evidence="3">The sequence shown here is derived from an EMBL/GenBank/DDBJ whole genome shotgun (WGS) entry which is preliminary data.</text>
</comment>
<dbReference type="Proteomes" id="UP001168877">
    <property type="component" value="Unassembled WGS sequence"/>
</dbReference>
<dbReference type="AlphaFoldDB" id="A0AA39VYR3"/>
<evidence type="ECO:0000313" key="3">
    <source>
        <dbReference type="EMBL" id="KAK0597205.1"/>
    </source>
</evidence>
<dbReference type="GO" id="GO:0016787">
    <property type="term" value="F:hydrolase activity"/>
    <property type="evidence" value="ECO:0007669"/>
    <property type="project" value="InterPro"/>
</dbReference>
<dbReference type="PANTHER" id="PTHR23024">
    <property type="entry name" value="ARYLACETAMIDE DEACETYLASE"/>
    <property type="match status" value="1"/>
</dbReference>
<dbReference type="EMBL" id="JAUESC010000004">
    <property type="protein sequence ID" value="KAK0597205.1"/>
    <property type="molecule type" value="Genomic_DNA"/>
</dbReference>
<gene>
    <name evidence="3" type="ORF">LWI29_022982</name>
</gene>
<dbReference type="PANTHER" id="PTHR23024:SF139">
    <property type="entry name" value="CARBOXYLESTERASE 15-RELATED"/>
    <property type="match status" value="1"/>
</dbReference>
<sequence length="459" mass="50921">MASNKKIVEHVSNWLRVYDDGTVDRTCTGPSPVQLLANSVPPHDKFIEGVAVRDVVIDPSNGLTVRIYVPERDNIVSGKEKLPLLLHFHGGGFCITQPDWYMYYQFYTRLVHSAQAVCVSVYLRLAPEHRLPAACEDAYAAFLWLCSVARGELSELWLNNLADFQRVFLIGDSTGGNLVHYLAARAGDMNTEPVRLAGGIAIHPGFLRAELSKSFHELPETPLLTRDMVNKFMSLALPDGATKDFPITCPMGPLAPPLDDLKLPPMLVAVAEMDLIRDSVLEYCEAMKEAGKEVEILSLLSTSSLLFLHNSNFYRKRSRVKLKSHKALSLSLSLSLRASSASSEPSVATLLDYGAGNVRSVRNAIRHLGFDIKDATHISSTDEREEISKADSNKFDIIINQLDSLHQQGGFLTMASYCPSHYTRTWCVANPMFSSSALIANLNYAFKNQKKKKTFLPMA</sequence>